<protein>
    <submittedName>
        <fullName evidence="3">Helix-turn-helix domain-containing protein</fullName>
    </submittedName>
</protein>
<dbReference type="Gene3D" id="1.10.10.10">
    <property type="entry name" value="Winged helix-like DNA-binding domain superfamily/Winged helix DNA-binding domain"/>
    <property type="match status" value="1"/>
</dbReference>
<dbReference type="SUPFAM" id="SSF48295">
    <property type="entry name" value="TrpR-like"/>
    <property type="match status" value="1"/>
</dbReference>
<sequence>MKIREEDLREELEIALAGKDSQPRCSARLGMRLNRFKQLLRRARIHGVDAVLHSNMPKMYTDSFKLEVVNSIINESLTPGTAGARYNLNESTVKAWVRKYREGGEEALLEDGRGRQGMGRKKKPRLEDYEPGSMEYLKLENEILKRENELLKKALPLVREKIRNRSRAKSGTSSSEN</sequence>
<dbReference type="Proteomes" id="UP000823936">
    <property type="component" value="Unassembled WGS sequence"/>
</dbReference>
<reference evidence="3" key="2">
    <citation type="submission" date="2021-04" db="EMBL/GenBank/DDBJ databases">
        <authorList>
            <person name="Gilroy R."/>
        </authorList>
    </citation>
    <scope>NUCLEOTIDE SEQUENCE</scope>
    <source>
        <strain evidence="3">Gambia11-129</strain>
    </source>
</reference>
<feature type="domain" description="Insertion element IS150 protein InsJ-like helix-turn-helix" evidence="2">
    <location>
        <begin position="65"/>
        <end position="115"/>
    </location>
</feature>
<dbReference type="AlphaFoldDB" id="A0A9D1TNF2"/>
<evidence type="ECO:0000259" key="2">
    <source>
        <dbReference type="Pfam" id="PF13518"/>
    </source>
</evidence>
<dbReference type="InterPro" id="IPR052057">
    <property type="entry name" value="IS150/IS1296_orfA-like"/>
</dbReference>
<organism evidence="3 4">
    <name type="scientific">Candidatus Ornithospirochaeta avicola</name>
    <dbReference type="NCBI Taxonomy" id="2840896"/>
    <lineage>
        <taxon>Bacteria</taxon>
        <taxon>Pseudomonadati</taxon>
        <taxon>Spirochaetota</taxon>
        <taxon>Spirochaetia</taxon>
        <taxon>Spirochaetales</taxon>
        <taxon>Spirochaetaceae</taxon>
        <taxon>Spirochaetaceae incertae sedis</taxon>
        <taxon>Candidatus Ornithospirochaeta</taxon>
    </lineage>
</organism>
<accession>A0A9D1TNF2</accession>
<evidence type="ECO:0000256" key="1">
    <source>
        <dbReference type="ARBA" id="ARBA00038232"/>
    </source>
</evidence>
<proteinExistence type="inferred from homology"/>
<dbReference type="InterPro" id="IPR036388">
    <property type="entry name" value="WH-like_DNA-bd_sf"/>
</dbReference>
<reference evidence="3" key="1">
    <citation type="journal article" date="2021" name="PeerJ">
        <title>Extensive microbial diversity within the chicken gut microbiome revealed by metagenomics and culture.</title>
        <authorList>
            <person name="Gilroy R."/>
            <person name="Ravi A."/>
            <person name="Getino M."/>
            <person name="Pursley I."/>
            <person name="Horton D.L."/>
            <person name="Alikhan N.F."/>
            <person name="Baker D."/>
            <person name="Gharbi K."/>
            <person name="Hall N."/>
            <person name="Watson M."/>
            <person name="Adriaenssens E.M."/>
            <person name="Foster-Nyarko E."/>
            <person name="Jarju S."/>
            <person name="Secka A."/>
            <person name="Antonio M."/>
            <person name="Oren A."/>
            <person name="Chaudhuri R.R."/>
            <person name="La Ragione R."/>
            <person name="Hildebrand F."/>
            <person name="Pallen M.J."/>
        </authorList>
    </citation>
    <scope>NUCLEOTIDE SEQUENCE</scope>
    <source>
        <strain evidence="3">Gambia11-129</strain>
    </source>
</reference>
<name>A0A9D1TNF2_9SPIO</name>
<dbReference type="EMBL" id="DXHU01000022">
    <property type="protein sequence ID" value="HIV99268.1"/>
    <property type="molecule type" value="Genomic_DNA"/>
</dbReference>
<comment type="similarity">
    <text evidence="1">Belongs to the IS150/IS1296 orfA family.</text>
</comment>
<dbReference type="PANTHER" id="PTHR33795">
    <property type="entry name" value="INSERTION ELEMENT IS150 PROTEIN INSJ"/>
    <property type="match status" value="1"/>
</dbReference>
<evidence type="ECO:0000313" key="3">
    <source>
        <dbReference type="EMBL" id="HIV99268.1"/>
    </source>
</evidence>
<evidence type="ECO:0000313" key="4">
    <source>
        <dbReference type="Proteomes" id="UP000823936"/>
    </source>
</evidence>
<dbReference type="PANTHER" id="PTHR33795:SF1">
    <property type="entry name" value="INSERTION ELEMENT IS150 PROTEIN INSJ"/>
    <property type="match status" value="1"/>
</dbReference>
<gene>
    <name evidence="3" type="ORF">IAB12_05795</name>
</gene>
<dbReference type="InterPro" id="IPR010921">
    <property type="entry name" value="Trp_repressor/repl_initiator"/>
</dbReference>
<comment type="caution">
    <text evidence="3">The sequence shown here is derived from an EMBL/GenBank/DDBJ whole genome shotgun (WGS) entry which is preliminary data.</text>
</comment>
<dbReference type="Pfam" id="PF13518">
    <property type="entry name" value="HTH_28"/>
    <property type="match status" value="1"/>
</dbReference>
<dbReference type="GO" id="GO:0043565">
    <property type="term" value="F:sequence-specific DNA binding"/>
    <property type="evidence" value="ECO:0007669"/>
    <property type="project" value="InterPro"/>
</dbReference>
<dbReference type="InterPro" id="IPR055247">
    <property type="entry name" value="InsJ-like_HTH"/>
</dbReference>